<dbReference type="Proteomes" id="UP000823775">
    <property type="component" value="Unassembled WGS sequence"/>
</dbReference>
<feature type="region of interest" description="Disordered" evidence="1">
    <location>
        <begin position="1"/>
        <end position="24"/>
    </location>
</feature>
<organism evidence="2 3">
    <name type="scientific">Datura stramonium</name>
    <name type="common">Jimsonweed</name>
    <name type="synonym">Common thornapple</name>
    <dbReference type="NCBI Taxonomy" id="4076"/>
    <lineage>
        <taxon>Eukaryota</taxon>
        <taxon>Viridiplantae</taxon>
        <taxon>Streptophyta</taxon>
        <taxon>Embryophyta</taxon>
        <taxon>Tracheophyta</taxon>
        <taxon>Spermatophyta</taxon>
        <taxon>Magnoliopsida</taxon>
        <taxon>eudicotyledons</taxon>
        <taxon>Gunneridae</taxon>
        <taxon>Pentapetalae</taxon>
        <taxon>asterids</taxon>
        <taxon>lamiids</taxon>
        <taxon>Solanales</taxon>
        <taxon>Solanaceae</taxon>
        <taxon>Solanoideae</taxon>
        <taxon>Datureae</taxon>
        <taxon>Datura</taxon>
    </lineage>
</organism>
<name>A0ABS8USQ9_DATST</name>
<evidence type="ECO:0000256" key="1">
    <source>
        <dbReference type="SAM" id="MobiDB-lite"/>
    </source>
</evidence>
<proteinExistence type="predicted"/>
<gene>
    <name evidence="2" type="ORF">HAX54_020054</name>
</gene>
<evidence type="ECO:0000313" key="2">
    <source>
        <dbReference type="EMBL" id="MCD9561094.1"/>
    </source>
</evidence>
<protein>
    <submittedName>
        <fullName evidence="2">Uncharacterized protein</fullName>
    </submittedName>
</protein>
<comment type="caution">
    <text evidence="2">The sequence shown here is derived from an EMBL/GenBank/DDBJ whole genome shotgun (WGS) entry which is preliminary data.</text>
</comment>
<feature type="non-terminal residue" evidence="2">
    <location>
        <position position="1"/>
    </location>
</feature>
<keyword evidence="3" id="KW-1185">Reference proteome</keyword>
<reference evidence="2 3" key="1">
    <citation type="journal article" date="2021" name="BMC Genomics">
        <title>Datura genome reveals duplications of psychoactive alkaloid biosynthetic genes and high mutation rate following tissue culture.</title>
        <authorList>
            <person name="Rajewski A."/>
            <person name="Carter-House D."/>
            <person name="Stajich J."/>
            <person name="Litt A."/>
        </authorList>
    </citation>
    <scope>NUCLEOTIDE SEQUENCE [LARGE SCALE GENOMIC DNA]</scope>
    <source>
        <strain evidence="2">AR-01</strain>
    </source>
</reference>
<dbReference type="EMBL" id="JACEIK010002425">
    <property type="protein sequence ID" value="MCD9561094.1"/>
    <property type="molecule type" value="Genomic_DNA"/>
</dbReference>
<accession>A0ABS8USQ9</accession>
<sequence length="65" mass="7031">EISHRFLGKRSIKDAGQTPHGAERRVGQAPFGMAQCGGYSSTLKGATRQVFQHLKRRDAVGLPAP</sequence>
<evidence type="ECO:0000313" key="3">
    <source>
        <dbReference type="Proteomes" id="UP000823775"/>
    </source>
</evidence>
<feature type="compositionally biased region" description="Basic residues" evidence="1">
    <location>
        <begin position="1"/>
        <end position="10"/>
    </location>
</feature>